<sequence length="100" mass="11054">MTDIVSVKGVGARSANISWQQPVDADCTGELIGYEVLVNSSHSTGPVSIKLPRTNTSHLLEDRQLKQWVEAKLDILLVLMHGCHEDAHRSRHHGALKMSM</sequence>
<dbReference type="EMBL" id="CAAALY010260135">
    <property type="protein sequence ID" value="VEL39113.1"/>
    <property type="molecule type" value="Genomic_DNA"/>
</dbReference>
<evidence type="ECO:0000313" key="1">
    <source>
        <dbReference type="EMBL" id="VEL39113.1"/>
    </source>
</evidence>
<dbReference type="Gene3D" id="2.60.40.10">
    <property type="entry name" value="Immunoglobulins"/>
    <property type="match status" value="1"/>
</dbReference>
<dbReference type="SUPFAM" id="SSF49265">
    <property type="entry name" value="Fibronectin type III"/>
    <property type="match status" value="1"/>
</dbReference>
<name>A0A3S5CQ49_9PLAT</name>
<proteinExistence type="predicted"/>
<accession>A0A3S5CQ49</accession>
<evidence type="ECO:0000313" key="2">
    <source>
        <dbReference type="Proteomes" id="UP000784294"/>
    </source>
</evidence>
<comment type="caution">
    <text evidence="1">The sequence shown here is derived from an EMBL/GenBank/DDBJ whole genome shotgun (WGS) entry which is preliminary data.</text>
</comment>
<dbReference type="InterPro" id="IPR013783">
    <property type="entry name" value="Ig-like_fold"/>
</dbReference>
<protein>
    <submittedName>
        <fullName evidence="1">Uncharacterized protein</fullName>
    </submittedName>
</protein>
<reference evidence="1" key="1">
    <citation type="submission" date="2018-11" db="EMBL/GenBank/DDBJ databases">
        <authorList>
            <consortium name="Pathogen Informatics"/>
        </authorList>
    </citation>
    <scope>NUCLEOTIDE SEQUENCE</scope>
</reference>
<gene>
    <name evidence="1" type="ORF">PXEA_LOCUS32553</name>
</gene>
<keyword evidence="2" id="KW-1185">Reference proteome</keyword>
<dbReference type="InterPro" id="IPR036116">
    <property type="entry name" value="FN3_sf"/>
</dbReference>
<dbReference type="AlphaFoldDB" id="A0A3S5CQ49"/>
<dbReference type="Proteomes" id="UP000784294">
    <property type="component" value="Unassembled WGS sequence"/>
</dbReference>
<organism evidence="1 2">
    <name type="scientific">Protopolystoma xenopodis</name>
    <dbReference type="NCBI Taxonomy" id="117903"/>
    <lineage>
        <taxon>Eukaryota</taxon>
        <taxon>Metazoa</taxon>
        <taxon>Spiralia</taxon>
        <taxon>Lophotrochozoa</taxon>
        <taxon>Platyhelminthes</taxon>
        <taxon>Monogenea</taxon>
        <taxon>Polyopisthocotylea</taxon>
        <taxon>Polystomatidea</taxon>
        <taxon>Polystomatidae</taxon>
        <taxon>Protopolystoma</taxon>
    </lineage>
</organism>